<comment type="caution">
    <text evidence="1">The sequence shown here is derived from an EMBL/GenBank/DDBJ whole genome shotgun (WGS) entry which is preliminary data.</text>
</comment>
<dbReference type="OrthoDB" id="682657at2"/>
<dbReference type="RefSeq" id="WP_106530941.1">
    <property type="nucleotide sequence ID" value="NZ_PYAW01000008.1"/>
</dbReference>
<dbReference type="AlphaFoldDB" id="A0A2P8HAT8"/>
<proteinExistence type="predicted"/>
<evidence type="ECO:0000313" key="1">
    <source>
        <dbReference type="EMBL" id="PSL43327.1"/>
    </source>
</evidence>
<name>A0A2P8HAT8_CHINA</name>
<evidence type="ECO:0000313" key="2">
    <source>
        <dbReference type="Proteomes" id="UP000240971"/>
    </source>
</evidence>
<reference evidence="1 2" key="1">
    <citation type="submission" date="2018-03" db="EMBL/GenBank/DDBJ databases">
        <title>Genomic Encyclopedia of Archaeal and Bacterial Type Strains, Phase II (KMG-II): from individual species to whole genera.</title>
        <authorList>
            <person name="Goeker M."/>
        </authorList>
    </citation>
    <scope>NUCLEOTIDE SEQUENCE [LARGE SCALE GENOMIC DNA]</scope>
    <source>
        <strain evidence="1 2">DSM 24859</strain>
    </source>
</reference>
<keyword evidence="2" id="KW-1185">Reference proteome</keyword>
<sequence>MIDLLTVLNNITSYVSQRGFIEVCWLQLHNVISSKEAGKWSSDKRGQFMLFSEFFIMNGNAAFTIRDTLIRAHVKNLNKALVEELAEPLDDLIEFASATDVKELTEVMNEYVEIIVDEEHCLLEASQVEIAASHFKTFFLTLLSLDIEQRIETVTIKANEYACRQ</sequence>
<dbReference type="Proteomes" id="UP000240971">
    <property type="component" value="Unassembled WGS sequence"/>
</dbReference>
<gene>
    <name evidence="1" type="ORF">CLV51_10816</name>
</gene>
<accession>A0A2P8HAT8</accession>
<protein>
    <submittedName>
        <fullName evidence="1">Uncharacterized protein</fullName>
    </submittedName>
</protein>
<organism evidence="1 2">
    <name type="scientific">Chitinophaga niastensis</name>
    <dbReference type="NCBI Taxonomy" id="536980"/>
    <lineage>
        <taxon>Bacteria</taxon>
        <taxon>Pseudomonadati</taxon>
        <taxon>Bacteroidota</taxon>
        <taxon>Chitinophagia</taxon>
        <taxon>Chitinophagales</taxon>
        <taxon>Chitinophagaceae</taxon>
        <taxon>Chitinophaga</taxon>
    </lineage>
</organism>
<dbReference type="EMBL" id="PYAW01000008">
    <property type="protein sequence ID" value="PSL43327.1"/>
    <property type="molecule type" value="Genomic_DNA"/>
</dbReference>